<dbReference type="RefSeq" id="WP_091620336.1">
    <property type="nucleotide sequence ID" value="NZ_FNZN01000002.1"/>
</dbReference>
<sequence>MKINKKNIPVTMEAPGTIMRAKDNFGGMTIGFNELPKGTDFTPLLNGLENDSCHCPHWGYVLSGKLLVTYTDGSEEILTEGDVYFLPKGHTAIVQEDIKMIEYSPSKEFSEVMAHVGKKMAELGG</sequence>
<accession>A0A1H7JMN0</accession>
<protein>
    <recommendedName>
        <fullName evidence="1">Cupin type-2 domain-containing protein</fullName>
    </recommendedName>
</protein>
<evidence type="ECO:0000259" key="1">
    <source>
        <dbReference type="Pfam" id="PF07883"/>
    </source>
</evidence>
<gene>
    <name evidence="2" type="ORF">SAMN04488008_102102</name>
</gene>
<keyword evidence="3" id="KW-1185">Reference proteome</keyword>
<organism evidence="2 3">
    <name type="scientific">Maribacter orientalis</name>
    <dbReference type="NCBI Taxonomy" id="228957"/>
    <lineage>
        <taxon>Bacteria</taxon>
        <taxon>Pseudomonadati</taxon>
        <taxon>Bacteroidota</taxon>
        <taxon>Flavobacteriia</taxon>
        <taxon>Flavobacteriales</taxon>
        <taxon>Flavobacteriaceae</taxon>
        <taxon>Maribacter</taxon>
    </lineage>
</organism>
<dbReference type="InterPro" id="IPR014710">
    <property type="entry name" value="RmlC-like_jellyroll"/>
</dbReference>
<dbReference type="InterPro" id="IPR011051">
    <property type="entry name" value="RmlC_Cupin_sf"/>
</dbReference>
<evidence type="ECO:0000313" key="2">
    <source>
        <dbReference type="EMBL" id="SEK75821.1"/>
    </source>
</evidence>
<dbReference type="EMBL" id="FNZN01000002">
    <property type="protein sequence ID" value="SEK75821.1"/>
    <property type="molecule type" value="Genomic_DNA"/>
</dbReference>
<reference evidence="3" key="1">
    <citation type="submission" date="2016-10" db="EMBL/GenBank/DDBJ databases">
        <authorList>
            <person name="Varghese N."/>
            <person name="Submissions S."/>
        </authorList>
    </citation>
    <scope>NUCLEOTIDE SEQUENCE [LARGE SCALE GENOMIC DNA]</scope>
    <source>
        <strain evidence="3">DSM 16471</strain>
    </source>
</reference>
<dbReference type="AlphaFoldDB" id="A0A1H7JMN0"/>
<dbReference type="OrthoDB" id="1119958at2"/>
<dbReference type="InterPro" id="IPR013096">
    <property type="entry name" value="Cupin_2"/>
</dbReference>
<dbReference type="SUPFAM" id="SSF51182">
    <property type="entry name" value="RmlC-like cupins"/>
    <property type="match status" value="1"/>
</dbReference>
<dbReference type="Proteomes" id="UP000198990">
    <property type="component" value="Unassembled WGS sequence"/>
</dbReference>
<evidence type="ECO:0000313" key="3">
    <source>
        <dbReference type="Proteomes" id="UP000198990"/>
    </source>
</evidence>
<dbReference type="STRING" id="228957.SAMN04488008_102102"/>
<dbReference type="Gene3D" id="2.60.120.10">
    <property type="entry name" value="Jelly Rolls"/>
    <property type="match status" value="1"/>
</dbReference>
<dbReference type="Pfam" id="PF07883">
    <property type="entry name" value="Cupin_2"/>
    <property type="match status" value="1"/>
</dbReference>
<name>A0A1H7JMN0_9FLAO</name>
<proteinExistence type="predicted"/>
<feature type="domain" description="Cupin type-2" evidence="1">
    <location>
        <begin position="57"/>
        <end position="89"/>
    </location>
</feature>